<evidence type="ECO:0008006" key="6">
    <source>
        <dbReference type="Google" id="ProtNLM"/>
    </source>
</evidence>
<keyword evidence="2 3" id="KW-0802">TPR repeat</keyword>
<comment type="caution">
    <text evidence="4">The sequence shown here is derived from an EMBL/GenBank/DDBJ whole genome shotgun (WGS) entry which is preliminary data.</text>
</comment>
<dbReference type="Proteomes" id="UP000688137">
    <property type="component" value="Unassembled WGS sequence"/>
</dbReference>
<name>A0A8S1N8L0_PARPR</name>
<sequence length="134" mass="15721">MRWQQNSTITMIKHTIIEAYIKAQYYIGTTLLKLNRIEDALQSFNTAIDLNKNNDEALENKALSLHLLQRFNEALKIYDQAIFLKKNSNRLKRKADTLLVLGRKNEAKQYYFEALRIGNLSSDQEQILYQLARL</sequence>
<keyword evidence="5" id="KW-1185">Reference proteome</keyword>
<dbReference type="AlphaFoldDB" id="A0A8S1N8L0"/>
<dbReference type="PROSITE" id="PS50005">
    <property type="entry name" value="TPR"/>
    <property type="match status" value="1"/>
</dbReference>
<reference evidence="4" key="1">
    <citation type="submission" date="2021-01" db="EMBL/GenBank/DDBJ databases">
        <authorList>
            <consortium name="Genoscope - CEA"/>
            <person name="William W."/>
        </authorList>
    </citation>
    <scope>NUCLEOTIDE SEQUENCE</scope>
</reference>
<dbReference type="PANTHER" id="PTHR44943:SF4">
    <property type="entry name" value="TPR REPEAT-CONTAINING PROTEIN MJ0798"/>
    <property type="match status" value="1"/>
</dbReference>
<dbReference type="EMBL" id="CAJJDM010000083">
    <property type="protein sequence ID" value="CAD8088372.1"/>
    <property type="molecule type" value="Genomic_DNA"/>
</dbReference>
<feature type="repeat" description="TPR" evidence="3">
    <location>
        <begin position="21"/>
        <end position="54"/>
    </location>
</feature>
<accession>A0A8S1N8L0</accession>
<dbReference type="SMART" id="SM00028">
    <property type="entry name" value="TPR"/>
    <property type="match status" value="3"/>
</dbReference>
<dbReference type="Pfam" id="PF13432">
    <property type="entry name" value="TPR_16"/>
    <property type="match status" value="1"/>
</dbReference>
<keyword evidence="1" id="KW-0677">Repeat</keyword>
<dbReference type="InterPro" id="IPR051685">
    <property type="entry name" value="Ycf3/AcsC/BcsC/TPR_MFPF"/>
</dbReference>
<evidence type="ECO:0000256" key="1">
    <source>
        <dbReference type="ARBA" id="ARBA00022737"/>
    </source>
</evidence>
<gene>
    <name evidence="4" type="ORF">PPRIM_AZ9-3.1.T0800222</name>
</gene>
<evidence type="ECO:0000256" key="3">
    <source>
        <dbReference type="PROSITE-ProRule" id="PRU00339"/>
    </source>
</evidence>
<proteinExistence type="predicted"/>
<evidence type="ECO:0000313" key="4">
    <source>
        <dbReference type="EMBL" id="CAD8088372.1"/>
    </source>
</evidence>
<protein>
    <recommendedName>
        <fullName evidence="6">Tetratricopeptide repeat protein</fullName>
    </recommendedName>
</protein>
<evidence type="ECO:0000313" key="5">
    <source>
        <dbReference type="Proteomes" id="UP000688137"/>
    </source>
</evidence>
<dbReference type="PANTHER" id="PTHR44943">
    <property type="entry name" value="CELLULOSE SYNTHASE OPERON PROTEIN C"/>
    <property type="match status" value="1"/>
</dbReference>
<evidence type="ECO:0000256" key="2">
    <source>
        <dbReference type="ARBA" id="ARBA00022803"/>
    </source>
</evidence>
<dbReference type="InterPro" id="IPR019734">
    <property type="entry name" value="TPR_rpt"/>
</dbReference>
<organism evidence="4 5">
    <name type="scientific">Paramecium primaurelia</name>
    <dbReference type="NCBI Taxonomy" id="5886"/>
    <lineage>
        <taxon>Eukaryota</taxon>
        <taxon>Sar</taxon>
        <taxon>Alveolata</taxon>
        <taxon>Ciliophora</taxon>
        <taxon>Intramacronucleata</taxon>
        <taxon>Oligohymenophorea</taxon>
        <taxon>Peniculida</taxon>
        <taxon>Parameciidae</taxon>
        <taxon>Paramecium</taxon>
    </lineage>
</organism>